<gene>
    <name evidence="2" type="ORF">KG104_09315</name>
</gene>
<dbReference type="Gene3D" id="3.40.50.300">
    <property type="entry name" value="P-loop containing nucleotide triphosphate hydrolases"/>
    <property type="match status" value="1"/>
</dbReference>
<dbReference type="RefSeq" id="WP_207346829.1">
    <property type="nucleotide sequence ID" value="NZ_CP076456.1"/>
</dbReference>
<name>A0A975S4L6_9MICC</name>
<sequence length="384" mass="40597">MPETETHKTHTNSQGAPLKENPFRPSAGATPPQILGRAGVLDEFEYGLRLGSGAPGLLTIFTGARGIGKTVMLGAAHDIAREKGWAVISETATTGFMGRIGESMRGIAEELGSGPVNRKITAIAAAGFSITTQLPPERQVAWRTMGEELLKLLDDHGTGLIITVDEIHAADRGELAQLAASVQHFIQDRLPIGLVFAGLPAAVSDLLNEGVATFLRRADKIDLHAAAVREVEESFAATFSHASIKVSPGLVRQAAEATGGYPFLIQLVGYFLWREAEGNQGSLTSEAVDRAIAAANRRNVRTVIEAALAATSPKDLDFLAAMAEDDGPSLAGDIGRRIGAKTNLVANYRSRLLAAGLIESAGHGKVTFAIPGLRQHLRSQPGRP</sequence>
<dbReference type="AlphaFoldDB" id="A0A975S4L6"/>
<dbReference type="KEGG" id="asun:KG104_09315"/>
<keyword evidence="3" id="KW-1185">Reference proteome</keyword>
<dbReference type="GO" id="GO:0005524">
    <property type="term" value="F:ATP binding"/>
    <property type="evidence" value="ECO:0007669"/>
    <property type="project" value="UniProtKB-KW"/>
</dbReference>
<reference evidence="2" key="1">
    <citation type="submission" date="2021-06" db="EMBL/GenBank/DDBJ databases">
        <title>Novel species in genus Arthrobacter.</title>
        <authorList>
            <person name="Zhang G."/>
        </authorList>
    </citation>
    <scope>NUCLEOTIDE SEQUENCE</scope>
    <source>
        <strain evidence="2">Zg-ZUI122</strain>
    </source>
</reference>
<protein>
    <submittedName>
        <fullName evidence="2">ATP-binding protein</fullName>
    </submittedName>
</protein>
<organism evidence="2 3">
    <name type="scientific">Arthrobacter sunyaminii</name>
    <dbReference type="NCBI Taxonomy" id="2816859"/>
    <lineage>
        <taxon>Bacteria</taxon>
        <taxon>Bacillati</taxon>
        <taxon>Actinomycetota</taxon>
        <taxon>Actinomycetes</taxon>
        <taxon>Micrococcales</taxon>
        <taxon>Micrococcaceae</taxon>
        <taxon>Arthrobacter</taxon>
    </lineage>
</organism>
<feature type="region of interest" description="Disordered" evidence="1">
    <location>
        <begin position="1"/>
        <end position="31"/>
    </location>
</feature>
<keyword evidence="2" id="KW-0547">Nucleotide-binding</keyword>
<dbReference type="Proteomes" id="UP000680588">
    <property type="component" value="Chromosome"/>
</dbReference>
<evidence type="ECO:0000256" key="1">
    <source>
        <dbReference type="SAM" id="MobiDB-lite"/>
    </source>
</evidence>
<evidence type="ECO:0000313" key="3">
    <source>
        <dbReference type="Proteomes" id="UP000680588"/>
    </source>
</evidence>
<accession>A0A975S4L6</accession>
<proteinExistence type="predicted"/>
<dbReference type="SUPFAM" id="SSF52540">
    <property type="entry name" value="P-loop containing nucleoside triphosphate hydrolases"/>
    <property type="match status" value="1"/>
</dbReference>
<keyword evidence="2" id="KW-0067">ATP-binding</keyword>
<dbReference type="InterPro" id="IPR027417">
    <property type="entry name" value="P-loop_NTPase"/>
</dbReference>
<dbReference type="EMBL" id="CP076456">
    <property type="protein sequence ID" value="QWQ34766.1"/>
    <property type="molecule type" value="Genomic_DNA"/>
</dbReference>
<evidence type="ECO:0000313" key="2">
    <source>
        <dbReference type="EMBL" id="QWQ34766.1"/>
    </source>
</evidence>